<feature type="transmembrane region" description="Helical" evidence="4">
    <location>
        <begin position="221"/>
        <end position="240"/>
    </location>
</feature>
<accession>A0ABX5KHH2</accession>
<dbReference type="CDD" id="cd16917">
    <property type="entry name" value="HATPase_UhpB-NarQ-NarX-like"/>
    <property type="match status" value="1"/>
</dbReference>
<reference evidence="8 9" key="1">
    <citation type="submission" date="2018-05" db="EMBL/GenBank/DDBJ databases">
        <title>Genomic Encyclopedia of Type Strains, Phase IV (KMG-V): Genome sequencing to study the core and pangenomes of soil and plant-associated prokaryotes.</title>
        <authorList>
            <person name="Whitman W."/>
        </authorList>
    </citation>
    <scope>NUCLEOTIDE SEQUENCE [LARGE SCALE GENOMIC DNA]</scope>
    <source>
        <strain evidence="8 9">SCZa-39</strain>
    </source>
</reference>
<evidence type="ECO:0000313" key="8">
    <source>
        <dbReference type="EMBL" id="PVX79892.1"/>
    </source>
</evidence>
<gene>
    <name evidence="8" type="ORF">C7402_11279</name>
</gene>
<evidence type="ECO:0000256" key="2">
    <source>
        <dbReference type="ARBA" id="ARBA00022777"/>
    </source>
</evidence>
<feature type="transmembrane region" description="Helical" evidence="4">
    <location>
        <begin position="311"/>
        <end position="329"/>
    </location>
</feature>
<evidence type="ECO:0000259" key="6">
    <source>
        <dbReference type="Pfam" id="PF02518"/>
    </source>
</evidence>
<dbReference type="InterPro" id="IPR011623">
    <property type="entry name" value="7TMR_DISM_rcpt_extracell_dom1"/>
</dbReference>
<feature type="signal peptide" evidence="5">
    <location>
        <begin position="1"/>
        <end position="29"/>
    </location>
</feature>
<evidence type="ECO:0000313" key="9">
    <source>
        <dbReference type="Proteomes" id="UP000245712"/>
    </source>
</evidence>
<name>A0ABX5KHH2_9BURK</name>
<feature type="domain" description="7TM-DISM receptor extracellular" evidence="7">
    <location>
        <begin position="202"/>
        <end position="374"/>
    </location>
</feature>
<keyword evidence="2 8" id="KW-0418">Kinase</keyword>
<feature type="transmembrane region" description="Helical" evidence="4">
    <location>
        <begin position="369"/>
        <end position="387"/>
    </location>
</feature>
<proteinExistence type="predicted"/>
<dbReference type="GO" id="GO:0016301">
    <property type="term" value="F:kinase activity"/>
    <property type="evidence" value="ECO:0007669"/>
    <property type="project" value="UniProtKB-KW"/>
</dbReference>
<keyword evidence="4" id="KW-1133">Transmembrane helix</keyword>
<dbReference type="EMBL" id="QEOB01000012">
    <property type="protein sequence ID" value="PVX79892.1"/>
    <property type="molecule type" value="Genomic_DNA"/>
</dbReference>
<comment type="caution">
    <text evidence="8">The sequence shown here is derived from an EMBL/GenBank/DDBJ whole genome shotgun (WGS) entry which is preliminary data.</text>
</comment>
<sequence>MSALARWFRWLPWSLWPLWLCTATAWAQAQTTPATCTVQILAVHAAEATADGGKPAPSQWQPVTLPDEWSRRHPDFGGVSLWYRIDWQRRCPASAAGPVALLSQSIVMAGEIFVNDHFLWRDKHLSEPLSRSWNKPRTWLLPDVWLHDGTNTLWVRVVGGDARQSVGLGPLFLGEPERIQQQYEALQWSHRTLFEINLIVSGVIGVLFFGIWILRRDQSFYGWYAFSSLFWTIFIANVLATSPWPFSNSLMVTRVNTMAALLSVACFCVFTWRFGGQTRPRLEHALWAASAALLAAQVVVPDAWVGYAQQAGFFSATAAFLINCLQFPFHAWRTRRLEHTYLAVALLILPVANIHDLLVLKAIIHTHPVFPYANTALTLSLAAIMGIRHARNLRRIERFQQELAEGIAQARGELARTLERDHALALANTRLQDRLQVAHDLHDSLGGSLVHMMASVEQGAAALQRAQVLSMLKFIRDDLRQTIDSNSSAGVAVPASPQKWIAPLRHRFTTLFDELGVDSDWQFPQAWRTPPNAMQYLALTRLVEEALTNVIKHSRARHVRLWLAQPAADELVVGIEDDGVGFDVDAVRQADISIGMRSMSVRIGRAGGALEVASEPGRTTLKARMTVTRS</sequence>
<dbReference type="Proteomes" id="UP000245712">
    <property type="component" value="Unassembled WGS sequence"/>
</dbReference>
<evidence type="ECO:0000256" key="4">
    <source>
        <dbReference type="SAM" id="Phobius"/>
    </source>
</evidence>
<evidence type="ECO:0000256" key="3">
    <source>
        <dbReference type="ARBA" id="ARBA00023012"/>
    </source>
</evidence>
<dbReference type="InterPro" id="IPR036890">
    <property type="entry name" value="HATPase_C_sf"/>
</dbReference>
<feature type="transmembrane region" description="Helical" evidence="4">
    <location>
        <begin position="252"/>
        <end position="272"/>
    </location>
</feature>
<feature type="transmembrane region" description="Helical" evidence="4">
    <location>
        <begin position="284"/>
        <end position="305"/>
    </location>
</feature>
<dbReference type="InterPro" id="IPR003594">
    <property type="entry name" value="HATPase_dom"/>
</dbReference>
<dbReference type="Pfam" id="PF02518">
    <property type="entry name" value="HATPase_c"/>
    <property type="match status" value="1"/>
</dbReference>
<keyword evidence="4" id="KW-0472">Membrane</keyword>
<evidence type="ECO:0000256" key="5">
    <source>
        <dbReference type="SAM" id="SignalP"/>
    </source>
</evidence>
<organism evidence="8 9">
    <name type="scientific">Paraburkholderia unamae</name>
    <dbReference type="NCBI Taxonomy" id="219649"/>
    <lineage>
        <taxon>Bacteria</taxon>
        <taxon>Pseudomonadati</taxon>
        <taxon>Pseudomonadota</taxon>
        <taxon>Betaproteobacteria</taxon>
        <taxon>Burkholderiales</taxon>
        <taxon>Burkholderiaceae</taxon>
        <taxon>Paraburkholderia</taxon>
    </lineage>
</organism>
<feature type="transmembrane region" description="Helical" evidence="4">
    <location>
        <begin position="341"/>
        <end position="363"/>
    </location>
</feature>
<keyword evidence="1" id="KW-0808">Transferase</keyword>
<keyword evidence="9" id="KW-1185">Reference proteome</keyword>
<feature type="chain" id="PRO_5045147263" evidence="5">
    <location>
        <begin position="30"/>
        <end position="630"/>
    </location>
</feature>
<dbReference type="SUPFAM" id="SSF55874">
    <property type="entry name" value="ATPase domain of HSP90 chaperone/DNA topoisomerase II/histidine kinase"/>
    <property type="match status" value="1"/>
</dbReference>
<dbReference type="PANTHER" id="PTHR24421:SF58">
    <property type="entry name" value="SIGNAL TRANSDUCTION HISTIDINE-PROTEIN KINASE_PHOSPHATASE UHPB"/>
    <property type="match status" value="1"/>
</dbReference>
<keyword evidence="4" id="KW-0812">Transmembrane</keyword>
<dbReference type="Gene3D" id="3.30.565.10">
    <property type="entry name" value="Histidine kinase-like ATPase, C-terminal domain"/>
    <property type="match status" value="1"/>
</dbReference>
<dbReference type="InterPro" id="IPR050482">
    <property type="entry name" value="Sensor_HK_TwoCompSys"/>
</dbReference>
<dbReference type="PANTHER" id="PTHR24421">
    <property type="entry name" value="NITRATE/NITRITE SENSOR PROTEIN NARX-RELATED"/>
    <property type="match status" value="1"/>
</dbReference>
<evidence type="ECO:0000259" key="7">
    <source>
        <dbReference type="Pfam" id="PF07695"/>
    </source>
</evidence>
<evidence type="ECO:0000256" key="1">
    <source>
        <dbReference type="ARBA" id="ARBA00022679"/>
    </source>
</evidence>
<feature type="domain" description="Histidine kinase/HSP90-like ATPase" evidence="6">
    <location>
        <begin position="537"/>
        <end position="618"/>
    </location>
</feature>
<protein>
    <submittedName>
        <fullName evidence="8">Signal transduction histidine kinase</fullName>
    </submittedName>
</protein>
<keyword evidence="3" id="KW-0902">Two-component regulatory system</keyword>
<keyword evidence="5" id="KW-0732">Signal</keyword>
<feature type="transmembrane region" description="Helical" evidence="4">
    <location>
        <begin position="196"/>
        <end position="214"/>
    </location>
</feature>
<dbReference type="Pfam" id="PF07695">
    <property type="entry name" value="7TMR-DISM_7TM"/>
    <property type="match status" value="1"/>
</dbReference>
<dbReference type="RefSeq" id="WP_341869257.1">
    <property type="nucleotide sequence ID" value="NZ_QEOB01000012.1"/>
</dbReference>